<evidence type="ECO:0000313" key="1">
    <source>
        <dbReference type="EMBL" id="RDH26785.1"/>
    </source>
</evidence>
<name>A0A3F3PIM3_9EURO</name>
<dbReference type="GeneID" id="38140981"/>
<gene>
    <name evidence="1" type="ORF">BDQ94DRAFT_176143</name>
</gene>
<keyword evidence="2" id="KW-1185">Reference proteome</keyword>
<organism evidence="1 2">
    <name type="scientific">Aspergillus welwitschiae</name>
    <dbReference type="NCBI Taxonomy" id="1341132"/>
    <lineage>
        <taxon>Eukaryota</taxon>
        <taxon>Fungi</taxon>
        <taxon>Dikarya</taxon>
        <taxon>Ascomycota</taxon>
        <taxon>Pezizomycotina</taxon>
        <taxon>Eurotiomycetes</taxon>
        <taxon>Eurotiomycetidae</taxon>
        <taxon>Eurotiales</taxon>
        <taxon>Aspergillaceae</taxon>
        <taxon>Aspergillus</taxon>
        <taxon>Aspergillus subgen. Circumdati</taxon>
    </lineage>
</organism>
<dbReference type="EMBL" id="KZ852117">
    <property type="protein sequence ID" value="RDH26785.1"/>
    <property type="molecule type" value="Genomic_DNA"/>
</dbReference>
<sequence>MQAELKQKIEEKTRVFNRALDELHNDQGSRESVTESVLELINVVWPISAQEGHDLTSLRQVIHYVSNLLRPADEDELLPSRSNPSLTCNSVDMLSPAHLSYVERDGAEHTTARGKSPLDQVDGLQTGQVETDLLNMAISSSDLAAIFPEDFYEHMLNENLNLASQNSQPQGFGTLMAMADNMEDSGLDSLMPGDDLSLLSQLTPPLDISMSIGLQPYTSEFWEAWLAELLSMACPDSPAGLGASNADLSNEFSQSLNGLVPVTPDLYDHLDESEVSPGLSASSAPTSTRIATNVDDIATGLENKDSEPELLEQIARLDSFPTA</sequence>
<proteinExistence type="predicted"/>
<dbReference type="RefSeq" id="XP_026619807.1">
    <property type="nucleotide sequence ID" value="XM_026772625.1"/>
</dbReference>
<dbReference type="AlphaFoldDB" id="A0A3F3PIM3"/>
<reference evidence="1 2" key="1">
    <citation type="submission" date="2018-07" db="EMBL/GenBank/DDBJ databases">
        <title>The genomes of Aspergillus section Nigri reveals drivers in fungal speciation.</title>
        <authorList>
            <consortium name="DOE Joint Genome Institute"/>
            <person name="Vesth T.C."/>
            <person name="Nybo J."/>
            <person name="Theobald S."/>
            <person name="Brandl J."/>
            <person name="Frisvad J.C."/>
            <person name="Nielsen K.F."/>
            <person name="Lyhne E.K."/>
            <person name="Kogle M.E."/>
            <person name="Kuo A."/>
            <person name="Riley R."/>
            <person name="Clum A."/>
            <person name="Nolan M."/>
            <person name="Lipzen A."/>
            <person name="Salamov A."/>
            <person name="Henrissat B."/>
            <person name="Wiebenga A."/>
            <person name="De vries R.P."/>
            <person name="Grigoriev I.V."/>
            <person name="Mortensen U.H."/>
            <person name="Andersen M.R."/>
            <person name="Baker S.E."/>
        </authorList>
    </citation>
    <scope>NUCLEOTIDE SEQUENCE [LARGE SCALE GENOMIC DNA]</scope>
    <source>
        <strain evidence="1 2">CBS 139.54b</strain>
    </source>
</reference>
<protein>
    <submittedName>
        <fullName evidence="1">Uncharacterized protein</fullName>
    </submittedName>
</protein>
<evidence type="ECO:0000313" key="2">
    <source>
        <dbReference type="Proteomes" id="UP000253729"/>
    </source>
</evidence>
<dbReference type="Proteomes" id="UP000253729">
    <property type="component" value="Unassembled WGS sequence"/>
</dbReference>
<accession>A0A3F3PIM3</accession>